<evidence type="ECO:0000313" key="2">
    <source>
        <dbReference type="Proteomes" id="UP000322553"/>
    </source>
</evidence>
<dbReference type="InterPro" id="IPR014718">
    <property type="entry name" value="GH-type_carb-bd"/>
</dbReference>
<accession>A0A5C1A2W0</accession>
<dbReference type="GO" id="GO:0030246">
    <property type="term" value="F:carbohydrate binding"/>
    <property type="evidence" value="ECO:0007669"/>
    <property type="project" value="InterPro"/>
</dbReference>
<dbReference type="Proteomes" id="UP000322553">
    <property type="component" value="Chromosome"/>
</dbReference>
<name>A0A5C1A2W0_9GAMM</name>
<dbReference type="OrthoDB" id="9808779at2"/>
<protein>
    <submittedName>
        <fullName evidence="1">Aldose epimerase</fullName>
    </submittedName>
</protein>
<dbReference type="PANTHER" id="PTHR10091:SF0">
    <property type="entry name" value="GALACTOSE MUTAROTASE"/>
    <property type="match status" value="1"/>
</dbReference>
<dbReference type="GO" id="GO:0004034">
    <property type="term" value="F:aldose 1-epimerase activity"/>
    <property type="evidence" value="ECO:0007669"/>
    <property type="project" value="TreeGrafter"/>
</dbReference>
<keyword evidence="2" id="KW-1185">Reference proteome</keyword>
<dbReference type="InterPro" id="IPR011013">
    <property type="entry name" value="Gal_mutarotase_sf_dom"/>
</dbReference>
<dbReference type="SUPFAM" id="SSF74650">
    <property type="entry name" value="Galactose mutarotase-like"/>
    <property type="match status" value="1"/>
</dbReference>
<gene>
    <name evidence="1" type="ORF">FY550_15490</name>
</gene>
<dbReference type="EMBL" id="CP043420">
    <property type="protein sequence ID" value="QEL12404.1"/>
    <property type="molecule type" value="Genomic_DNA"/>
</dbReference>
<evidence type="ECO:0000313" key="1">
    <source>
        <dbReference type="EMBL" id="QEL12404.1"/>
    </source>
</evidence>
<dbReference type="Pfam" id="PF01263">
    <property type="entry name" value="Aldose_epim"/>
    <property type="match status" value="1"/>
</dbReference>
<dbReference type="AlphaFoldDB" id="A0A5C1A2W0"/>
<dbReference type="InterPro" id="IPR008183">
    <property type="entry name" value="Aldose_1/G6P_1-epimerase"/>
</dbReference>
<dbReference type="KEGG" id="kuy:FY550_15490"/>
<dbReference type="GO" id="GO:0033499">
    <property type="term" value="P:galactose catabolic process via UDP-galactose, Leloir pathway"/>
    <property type="evidence" value="ECO:0007669"/>
    <property type="project" value="TreeGrafter"/>
</dbReference>
<dbReference type="GO" id="GO:0006006">
    <property type="term" value="P:glucose metabolic process"/>
    <property type="evidence" value="ECO:0007669"/>
    <property type="project" value="TreeGrafter"/>
</dbReference>
<proteinExistence type="predicted"/>
<sequence>MGTFGYALRILRQFEERTTMAFTIHRTTCWDWPVIEVHDEHGLRLRLAERGATLLDLVLISPEGQPLPVIDGARSATELAEGSGARSAIMAPFSNRIAQGRYGFDGHEHQLPIVAGEGHAMHGVVRGMDWELSEQHADEHSAHIMLTTRVGETTLPGYPFALRLNCTFTLDEKGLEWSLVTENIGDREAPFGCGWHPYFIPPGGAVDDARVVLPATRRVVTDEGLIPLSGEAGETGLESRTLTLAGQTLDRCFSELERDDDGFCRTRLEVPHSALALVLAQPYGAVHVFTGDTLDNRRRQAVAMEPTEFIPDAFNRPELAEQRIIQPGQRRAFGARVTLEALPESLHLGG</sequence>
<dbReference type="PANTHER" id="PTHR10091">
    <property type="entry name" value="ALDOSE-1-EPIMERASE"/>
    <property type="match status" value="1"/>
</dbReference>
<dbReference type="Gene3D" id="2.70.98.10">
    <property type="match status" value="1"/>
</dbReference>
<organism evidence="1 2">
    <name type="scientific">Kushneria phosphatilytica</name>
    <dbReference type="NCBI Taxonomy" id="657387"/>
    <lineage>
        <taxon>Bacteria</taxon>
        <taxon>Pseudomonadati</taxon>
        <taxon>Pseudomonadota</taxon>
        <taxon>Gammaproteobacteria</taxon>
        <taxon>Oceanospirillales</taxon>
        <taxon>Halomonadaceae</taxon>
        <taxon>Kushneria</taxon>
    </lineage>
</organism>
<reference evidence="1 2" key="1">
    <citation type="submission" date="2019-08" db="EMBL/GenBank/DDBJ databases">
        <title>Complete genome sequence of Kushneria sp. YCWA18, a halophilic phosphate-solubilizing bacterium isolated from Daqiao saltern in China.</title>
        <authorList>
            <person name="Du G.-X."/>
            <person name="Qu L.-Y."/>
        </authorList>
    </citation>
    <scope>NUCLEOTIDE SEQUENCE [LARGE SCALE GENOMIC DNA]</scope>
    <source>
        <strain evidence="1 2">YCWA18</strain>
    </source>
</reference>